<protein>
    <submittedName>
        <fullName evidence="1">Uncharacterized protein</fullName>
    </submittedName>
</protein>
<reference evidence="1 2" key="1">
    <citation type="submission" date="2021-10" db="EMBL/GenBank/DDBJ databases">
        <title>Anaerobic single-cell dispensing facilitates the cultivation of human gut bacteria.</title>
        <authorList>
            <person name="Afrizal A."/>
        </authorList>
    </citation>
    <scope>NUCLEOTIDE SEQUENCE [LARGE SCALE GENOMIC DNA]</scope>
    <source>
        <strain evidence="1 2">CLA-AA-H200</strain>
    </source>
</reference>
<name>A0ABS8G3H9_9FIRM</name>
<evidence type="ECO:0000313" key="2">
    <source>
        <dbReference type="Proteomes" id="UP001198151"/>
    </source>
</evidence>
<comment type="caution">
    <text evidence="1">The sequence shown here is derived from an EMBL/GenBank/DDBJ whole genome shotgun (WGS) entry which is preliminary data.</text>
</comment>
<sequence length="177" mass="20283">MTSYPAGGMVPNHPQNSEFYSHSQAKVLAETYYKLGHDLYTTILPLLNAPECRNEDIWKLWPAFVNLSFSCEIILKLFYENDNGKMARGHRLYNDLFIKLSDDSKKIISDITINAMIINGSKNYTYIDFCDDIIKSENTFAYERYVFEVVPGRSHSLQCGFLLSFARSLNILSKGLV</sequence>
<keyword evidence="2" id="KW-1185">Reference proteome</keyword>
<accession>A0ABS8G3H9</accession>
<dbReference type="EMBL" id="JAJEQX010000028">
    <property type="protein sequence ID" value="MCC2255479.1"/>
    <property type="molecule type" value="Genomic_DNA"/>
</dbReference>
<dbReference type="RefSeq" id="WP_227708533.1">
    <property type="nucleotide sequence ID" value="NZ_JAJEQX010000028.1"/>
</dbReference>
<proteinExistence type="predicted"/>
<dbReference type="Proteomes" id="UP001198151">
    <property type="component" value="Unassembled WGS sequence"/>
</dbReference>
<organism evidence="1 2">
    <name type="scientific">Ruminococcus turbiniformis</name>
    <dbReference type="NCBI Taxonomy" id="2881258"/>
    <lineage>
        <taxon>Bacteria</taxon>
        <taxon>Bacillati</taxon>
        <taxon>Bacillota</taxon>
        <taxon>Clostridia</taxon>
        <taxon>Eubacteriales</taxon>
        <taxon>Oscillospiraceae</taxon>
        <taxon>Ruminococcus</taxon>
    </lineage>
</organism>
<gene>
    <name evidence="1" type="ORF">LKD70_13820</name>
</gene>
<evidence type="ECO:0000313" key="1">
    <source>
        <dbReference type="EMBL" id="MCC2255479.1"/>
    </source>
</evidence>